<dbReference type="PROSITE" id="PS00139">
    <property type="entry name" value="THIOL_PROTEASE_CYS"/>
    <property type="match status" value="1"/>
</dbReference>
<keyword evidence="5" id="KW-0788">Thiol protease</keyword>
<sequence length="320" mass="34829">MQLFALFCLVALVVSDPFITPEFVSQVNNLATTWEAHENVGSAVHGATREQLKAMMGVLPGGPKLTRKTYQNEMVQALPTTFDSSTNWPMCASMKVIRDQSACGSCWAFAGVEAMSDRICIFKKVNVSLSSADLAFCCDSCGFGCGGGYPSAAWDYFQNTGIVEEGCWPYPFPSCDHHIPNSPNPCPSNEYPNPACATSCSSSWTGPSWNNDLHMSQSSYSVSGEADIMTEIYTNGPVEVAFTVYEDFVTYKSGVYKHTTGAELGGHAVKMMGWGVENGQKYWLVANSWNPHWGLNGFFKILRGTDECGIEDEADAGIPL</sequence>
<dbReference type="InterPro" id="IPR012599">
    <property type="entry name" value="Propeptide_C1A"/>
</dbReference>
<keyword evidence="4" id="KW-0378">Hydrolase</keyword>
<dbReference type="GO" id="GO:0006508">
    <property type="term" value="P:proteolysis"/>
    <property type="evidence" value="ECO:0007669"/>
    <property type="project" value="UniProtKB-KW"/>
</dbReference>
<dbReference type="Pfam" id="PF00112">
    <property type="entry name" value="Peptidase_C1"/>
    <property type="match status" value="1"/>
</dbReference>
<dbReference type="InterPro" id="IPR000668">
    <property type="entry name" value="Peptidase_C1A_C"/>
</dbReference>
<dbReference type="SMART" id="SM00645">
    <property type="entry name" value="Pept_C1"/>
    <property type="match status" value="1"/>
</dbReference>
<evidence type="ECO:0000256" key="1">
    <source>
        <dbReference type="ARBA" id="ARBA00008455"/>
    </source>
</evidence>
<evidence type="ECO:0000256" key="8">
    <source>
        <dbReference type="SAM" id="SignalP"/>
    </source>
</evidence>
<keyword evidence="3 8" id="KW-0732">Signal</keyword>
<evidence type="ECO:0000256" key="7">
    <source>
        <dbReference type="ARBA" id="ARBA00023157"/>
    </source>
</evidence>
<dbReference type="Pfam" id="PF08127">
    <property type="entry name" value="Propeptide_C1"/>
    <property type="match status" value="1"/>
</dbReference>
<dbReference type="InterPro" id="IPR038765">
    <property type="entry name" value="Papain-like_cys_pep_sf"/>
</dbReference>
<evidence type="ECO:0000256" key="4">
    <source>
        <dbReference type="ARBA" id="ARBA00022801"/>
    </source>
</evidence>
<evidence type="ECO:0000256" key="2">
    <source>
        <dbReference type="ARBA" id="ARBA00022670"/>
    </source>
</evidence>
<dbReference type="PRINTS" id="PR00705">
    <property type="entry name" value="PAPAIN"/>
</dbReference>
<feature type="chain" id="PRO_5025542319" description="Peptidase C1A papain C-terminal domain-containing protein" evidence="8">
    <location>
        <begin position="16"/>
        <end position="320"/>
    </location>
</feature>
<feature type="signal peptide" evidence="8">
    <location>
        <begin position="1"/>
        <end position="15"/>
    </location>
</feature>
<dbReference type="AlphaFoldDB" id="A0A6B2LAF8"/>
<evidence type="ECO:0000256" key="6">
    <source>
        <dbReference type="ARBA" id="ARBA00023145"/>
    </source>
</evidence>
<dbReference type="PROSITE" id="PS00639">
    <property type="entry name" value="THIOL_PROTEASE_HIS"/>
    <property type="match status" value="1"/>
</dbReference>
<evidence type="ECO:0000259" key="9">
    <source>
        <dbReference type="SMART" id="SM00645"/>
    </source>
</evidence>
<evidence type="ECO:0000256" key="5">
    <source>
        <dbReference type="ARBA" id="ARBA00022807"/>
    </source>
</evidence>
<feature type="domain" description="Peptidase C1A papain C-terminal" evidence="9">
    <location>
        <begin position="78"/>
        <end position="318"/>
    </location>
</feature>
<dbReference type="FunFam" id="3.90.70.10:FF:000031">
    <property type="entry name" value="Cathepsin B"/>
    <property type="match status" value="1"/>
</dbReference>
<accession>A0A6B2LAF8</accession>
<proteinExistence type="inferred from homology"/>
<keyword evidence="7" id="KW-1015">Disulfide bond</keyword>
<dbReference type="CDD" id="cd02620">
    <property type="entry name" value="Peptidase_C1A_CathepsinB"/>
    <property type="match status" value="1"/>
</dbReference>
<dbReference type="InterPro" id="IPR013128">
    <property type="entry name" value="Peptidase_C1A"/>
</dbReference>
<keyword evidence="6" id="KW-0865">Zymogen</keyword>
<dbReference type="InterPro" id="IPR025661">
    <property type="entry name" value="Pept_asp_AS"/>
</dbReference>
<dbReference type="InterPro" id="IPR025660">
    <property type="entry name" value="Pept_his_AS"/>
</dbReference>
<name>A0A6B2LAF8_9EUKA</name>
<evidence type="ECO:0000313" key="10">
    <source>
        <dbReference type="EMBL" id="NDV33890.1"/>
    </source>
</evidence>
<dbReference type="PROSITE" id="PS00640">
    <property type="entry name" value="THIOL_PROTEASE_ASN"/>
    <property type="match status" value="1"/>
</dbReference>
<dbReference type="InterPro" id="IPR000169">
    <property type="entry name" value="Pept_cys_AS"/>
</dbReference>
<dbReference type="SUPFAM" id="SSF54001">
    <property type="entry name" value="Cysteine proteinases"/>
    <property type="match status" value="1"/>
</dbReference>
<organism evidence="10">
    <name type="scientific">Arcella intermedia</name>
    <dbReference type="NCBI Taxonomy" id="1963864"/>
    <lineage>
        <taxon>Eukaryota</taxon>
        <taxon>Amoebozoa</taxon>
        <taxon>Tubulinea</taxon>
        <taxon>Elardia</taxon>
        <taxon>Arcellinida</taxon>
        <taxon>Sphaerothecina</taxon>
        <taxon>Arcellidae</taxon>
        <taxon>Arcella</taxon>
    </lineage>
</organism>
<dbReference type="GO" id="GO:0004197">
    <property type="term" value="F:cysteine-type endopeptidase activity"/>
    <property type="evidence" value="ECO:0007669"/>
    <property type="project" value="InterPro"/>
</dbReference>
<dbReference type="PANTHER" id="PTHR12411">
    <property type="entry name" value="CYSTEINE PROTEASE FAMILY C1-RELATED"/>
    <property type="match status" value="1"/>
</dbReference>
<comment type="similarity">
    <text evidence="1">Belongs to the peptidase C1 family.</text>
</comment>
<protein>
    <recommendedName>
        <fullName evidence="9">Peptidase C1A papain C-terminal domain-containing protein</fullName>
    </recommendedName>
</protein>
<evidence type="ECO:0000256" key="3">
    <source>
        <dbReference type="ARBA" id="ARBA00022729"/>
    </source>
</evidence>
<dbReference type="Gene3D" id="3.90.70.10">
    <property type="entry name" value="Cysteine proteinases"/>
    <property type="match status" value="1"/>
</dbReference>
<dbReference type="EMBL" id="GIBP01004921">
    <property type="protein sequence ID" value="NDV33890.1"/>
    <property type="molecule type" value="Transcribed_RNA"/>
</dbReference>
<keyword evidence="2" id="KW-0645">Protease</keyword>
<reference evidence="10" key="1">
    <citation type="journal article" date="2020" name="J. Eukaryot. Microbiol.">
        <title>De novo Sequencing, Assembly and Annotation of the Transcriptome for the Free-Living Testate Amoeba Arcella intermedia.</title>
        <authorList>
            <person name="Ribeiro G.M."/>
            <person name="Porfirio-Sousa A.L."/>
            <person name="Maurer-Alcala X.X."/>
            <person name="Katz L.A."/>
            <person name="Lahr D.J.G."/>
        </authorList>
    </citation>
    <scope>NUCLEOTIDE SEQUENCE</scope>
</reference>